<comment type="caution">
    <text evidence="3">The sequence shown here is derived from an EMBL/GenBank/DDBJ whole genome shotgun (WGS) entry which is preliminary data.</text>
</comment>
<dbReference type="PROSITE" id="PS00934">
    <property type="entry name" value="GLYOXALASE_I_1"/>
    <property type="match status" value="1"/>
</dbReference>
<evidence type="ECO:0000259" key="2">
    <source>
        <dbReference type="PROSITE" id="PS51819"/>
    </source>
</evidence>
<protein>
    <recommendedName>
        <fullName evidence="2">VOC domain-containing protein</fullName>
    </recommendedName>
</protein>
<dbReference type="Proteomes" id="UP000286773">
    <property type="component" value="Unassembled WGS sequence"/>
</dbReference>
<dbReference type="SUPFAM" id="SSF54593">
    <property type="entry name" value="Glyoxalase/Bleomycin resistance protein/Dihydroxybiphenyl dioxygenase"/>
    <property type="match status" value="2"/>
</dbReference>
<dbReference type="OrthoDB" id="9792626at2"/>
<dbReference type="InterPro" id="IPR004360">
    <property type="entry name" value="Glyas_Fos-R_dOase_dom"/>
</dbReference>
<sequence length="290" mass="32848">MKQFLLSPSTQVASVALKVKNFEKMVDFYRDVIGLHLLNEENGMAIMGIKRTRRKLIGLIFSPDSSEEQTAHAGIYHTAILLPSRKDFSEFCAHLKERNYPIDELKKHVYSESVYVRDPEENVIEIIYNKPESEWENSEQTADQTVELDALISEAKASYSDIPENTQIGHVHLSVLNLEKSLAFYHDVLGFQVTDDSDASVKYLGTGNGGLHHQLAINNHMRIQAKPIADSDLGVDHITFDIGPFDNLLALKERLTELGIPHYFNNGKKIIGIDDPNGIQLWFIVFKKQQ</sequence>
<dbReference type="InterPro" id="IPR018146">
    <property type="entry name" value="Glyoxalase_1_CS"/>
</dbReference>
<dbReference type="GO" id="GO:0004462">
    <property type="term" value="F:lactoylglutathione lyase activity"/>
    <property type="evidence" value="ECO:0007669"/>
    <property type="project" value="InterPro"/>
</dbReference>
<dbReference type="PANTHER" id="PTHR43279:SF1">
    <property type="entry name" value="CATECHOL-2,3-DIOXYGENASE"/>
    <property type="match status" value="1"/>
</dbReference>
<dbReference type="EMBL" id="NGKC01000002">
    <property type="protein sequence ID" value="RSU13830.1"/>
    <property type="molecule type" value="Genomic_DNA"/>
</dbReference>
<proteinExistence type="predicted"/>
<dbReference type="Pfam" id="PF00903">
    <property type="entry name" value="Glyoxalase"/>
    <property type="match status" value="2"/>
</dbReference>
<evidence type="ECO:0000256" key="1">
    <source>
        <dbReference type="ARBA" id="ARBA00022723"/>
    </source>
</evidence>
<dbReference type="RefSeq" id="WP_126812168.1">
    <property type="nucleotide sequence ID" value="NZ_NGKC01000002.1"/>
</dbReference>
<dbReference type="PANTHER" id="PTHR43279">
    <property type="entry name" value="CATECHOL-2,3-DIOXYGENASE"/>
    <property type="match status" value="1"/>
</dbReference>
<dbReference type="GO" id="GO:0046872">
    <property type="term" value="F:metal ion binding"/>
    <property type="evidence" value="ECO:0007669"/>
    <property type="project" value="UniProtKB-KW"/>
</dbReference>
<evidence type="ECO:0000313" key="4">
    <source>
        <dbReference type="Proteomes" id="UP000286773"/>
    </source>
</evidence>
<dbReference type="PROSITE" id="PS51819">
    <property type="entry name" value="VOC"/>
    <property type="match status" value="2"/>
</dbReference>
<feature type="domain" description="VOC" evidence="2">
    <location>
        <begin position="11"/>
        <end position="129"/>
    </location>
</feature>
<reference evidence="3 4" key="1">
    <citation type="submission" date="2017-05" db="EMBL/GenBank/DDBJ databases">
        <title>Vagococcus spp. assemblies.</title>
        <authorList>
            <person name="Gulvik C.A."/>
        </authorList>
    </citation>
    <scope>NUCLEOTIDE SEQUENCE [LARGE SCALE GENOMIC DNA]</scope>
    <source>
        <strain evidence="3 4">LMG 24798</strain>
    </source>
</reference>
<dbReference type="InterPro" id="IPR037523">
    <property type="entry name" value="VOC_core"/>
</dbReference>
<dbReference type="AlphaFoldDB" id="A0A430B0G2"/>
<accession>A0A430B0G2</accession>
<keyword evidence="4" id="KW-1185">Reference proteome</keyword>
<dbReference type="Gene3D" id="3.10.180.10">
    <property type="entry name" value="2,3-Dihydroxybiphenyl 1,2-Dioxygenase, domain 1"/>
    <property type="match status" value="2"/>
</dbReference>
<organism evidence="3 4">
    <name type="scientific">Vagococcus acidifermentans</name>
    <dbReference type="NCBI Taxonomy" id="564710"/>
    <lineage>
        <taxon>Bacteria</taxon>
        <taxon>Bacillati</taxon>
        <taxon>Bacillota</taxon>
        <taxon>Bacilli</taxon>
        <taxon>Lactobacillales</taxon>
        <taxon>Enterococcaceae</taxon>
        <taxon>Vagococcus</taxon>
    </lineage>
</organism>
<evidence type="ECO:0000313" key="3">
    <source>
        <dbReference type="EMBL" id="RSU13830.1"/>
    </source>
</evidence>
<feature type="domain" description="VOC" evidence="2">
    <location>
        <begin position="167"/>
        <end position="290"/>
    </location>
</feature>
<keyword evidence="1" id="KW-0479">Metal-binding</keyword>
<gene>
    <name evidence="3" type="ORF">CBF27_02715</name>
</gene>
<dbReference type="InterPro" id="IPR029068">
    <property type="entry name" value="Glyas_Bleomycin-R_OHBP_Dase"/>
</dbReference>
<name>A0A430B0G2_9ENTE</name>